<dbReference type="EMBL" id="CP076724">
    <property type="protein sequence ID" value="QWV97309.1"/>
    <property type="molecule type" value="Genomic_DNA"/>
</dbReference>
<proteinExistence type="predicted"/>
<dbReference type="Proteomes" id="UP000683493">
    <property type="component" value="Chromosome"/>
</dbReference>
<dbReference type="InterPro" id="IPR037522">
    <property type="entry name" value="HD_GYP_dom"/>
</dbReference>
<dbReference type="CDD" id="cd00077">
    <property type="entry name" value="HDc"/>
    <property type="match status" value="1"/>
</dbReference>
<evidence type="ECO:0000259" key="1">
    <source>
        <dbReference type="PROSITE" id="PS51832"/>
    </source>
</evidence>
<reference evidence="2 3" key="1">
    <citation type="submission" date="2021-06" db="EMBL/GenBank/DDBJ databases">
        <title>Gemonas diversity in paddy soil.</title>
        <authorList>
            <person name="Liu G."/>
        </authorList>
    </citation>
    <scope>NUCLEOTIDE SEQUENCE [LARGE SCALE GENOMIC DNA]</scope>
    <source>
        <strain evidence="2 3">RG29</strain>
    </source>
</reference>
<feature type="domain" description="HD-GYP" evidence="1">
    <location>
        <begin position="189"/>
        <end position="385"/>
    </location>
</feature>
<gene>
    <name evidence="2" type="ORF">KP005_18500</name>
</gene>
<dbReference type="SMART" id="SM00471">
    <property type="entry name" value="HDc"/>
    <property type="match status" value="1"/>
</dbReference>
<dbReference type="PANTHER" id="PTHR43155">
    <property type="entry name" value="CYCLIC DI-GMP PHOSPHODIESTERASE PA4108-RELATED"/>
    <property type="match status" value="1"/>
</dbReference>
<evidence type="ECO:0000313" key="2">
    <source>
        <dbReference type="EMBL" id="QWV97309.1"/>
    </source>
</evidence>
<dbReference type="PANTHER" id="PTHR43155:SF2">
    <property type="entry name" value="CYCLIC DI-GMP PHOSPHODIESTERASE PA4108"/>
    <property type="match status" value="1"/>
</dbReference>
<organism evidence="2 3">
    <name type="scientific">Geomonas diazotrophica</name>
    <dbReference type="NCBI Taxonomy" id="2843197"/>
    <lineage>
        <taxon>Bacteria</taxon>
        <taxon>Pseudomonadati</taxon>
        <taxon>Thermodesulfobacteriota</taxon>
        <taxon>Desulfuromonadia</taxon>
        <taxon>Geobacterales</taxon>
        <taxon>Geobacteraceae</taxon>
        <taxon>Geomonas</taxon>
    </lineage>
</organism>
<dbReference type="Pfam" id="PF13487">
    <property type="entry name" value="HD_5"/>
    <property type="match status" value="1"/>
</dbReference>
<name>A0ABX8JFZ0_9BACT</name>
<accession>A0ABX8JFZ0</accession>
<keyword evidence="3" id="KW-1185">Reference proteome</keyword>
<protein>
    <submittedName>
        <fullName evidence="2">HD domain-containing protein</fullName>
    </submittedName>
</protein>
<dbReference type="PROSITE" id="PS51832">
    <property type="entry name" value="HD_GYP"/>
    <property type="match status" value="1"/>
</dbReference>
<sequence>MNDANLAARNIIRLLQSASANAALYESGHLQVVRLGNQLFEELSAALEACGELSVIVVENELIINGRPQEHSLFFNRFATMLKARGIEHLKFLRGITREEVKSLVYLLSAAVGQGEEIASSDHLRFGCLKLPMGGDPSGSERGDQAAAEVLKELSQQELDRFTEMYRTVQRRQQLKISGIAEVVTGFVELFRQEGMPLLVLAALRDSDEYTFTHSANVCILNLAQAMALGIEGPQLRDIGVAAMLHDIGKLFVPEEVLNKKGKLTNEEFELIKQHPVRGARYLMDVPGVPRMAAIAAYEHHAKFNLSGYPEFSASWRLNLCSHLTMVSDFFDATRTRRSYREPLELDQITTMMLDMSGTELHPALTRNFFQIIADLKSPVGGRLSS</sequence>
<evidence type="ECO:0000313" key="3">
    <source>
        <dbReference type="Proteomes" id="UP000683493"/>
    </source>
</evidence>
<dbReference type="InterPro" id="IPR003607">
    <property type="entry name" value="HD/PDEase_dom"/>
</dbReference>